<sequence length="390" mass="42576">MRGAIREEGFRLGFSAVGFAPPRMPEAGRQFEKWLDDGNHGTMHWMATDPGRRSDATRTRVRDGNDSAALPERTVVACGLNYYQGGPASAPSGGGVVSQYAQGEDYHRVLDSKLRALTAFAEARAIKAGLLPERSPGARRRIPTLVDHGPLLEKAFAERAGLGWIGKHSNVIATRGSSWFFLGEILFPVALPPDDPHPNRCGSCTRCMTACPTGAIVEPYVVDSRRCISYLTIELRGPIPVEFRKAIGDRIFGCDDCQDVCPWNRFAEKAVEPRLSPSPDGLHTETLVALLRLTPEEFRTRTRRSAVRRTGYAGFLRNVVIALGNTGGPRAFPALAEALEHPEPLVRGHAGWGLAQLDSTRAKPVLTARLTRERDPGVRSELNDAIAKAP</sequence>
<keyword evidence="6" id="KW-0560">Oxidoreductase</keyword>
<comment type="caution">
    <text evidence="10">The sequence shown here is derived from an EMBL/GenBank/DDBJ whole genome shotgun (WGS) entry which is preliminary data.</text>
</comment>
<evidence type="ECO:0000256" key="8">
    <source>
        <dbReference type="ARBA" id="ARBA00023014"/>
    </source>
</evidence>
<evidence type="ECO:0000256" key="1">
    <source>
        <dbReference type="ARBA" id="ARBA00022485"/>
    </source>
</evidence>
<evidence type="ECO:0000256" key="5">
    <source>
        <dbReference type="ARBA" id="ARBA00022785"/>
    </source>
</evidence>
<dbReference type="Pfam" id="PF13646">
    <property type="entry name" value="HEAT_2"/>
    <property type="match status" value="1"/>
</dbReference>
<keyword evidence="7" id="KW-0408">Iron</keyword>
<dbReference type="EMBL" id="CASHTH010001945">
    <property type="protein sequence ID" value="CAI8022272.1"/>
    <property type="molecule type" value="Genomic_DNA"/>
</dbReference>
<dbReference type="InterPro" id="IPR017900">
    <property type="entry name" value="4Fe4S_Fe_S_CS"/>
</dbReference>
<keyword evidence="2" id="KW-0963">Cytoplasm</keyword>
<dbReference type="InterPro" id="IPR013542">
    <property type="entry name" value="QueG_DUF1730"/>
</dbReference>
<dbReference type="InterPro" id="IPR004155">
    <property type="entry name" value="PBS_lyase_HEAT"/>
</dbReference>
<organism evidence="10 11">
    <name type="scientific">Geodia barretti</name>
    <name type="common">Barrett's horny sponge</name>
    <dbReference type="NCBI Taxonomy" id="519541"/>
    <lineage>
        <taxon>Eukaryota</taxon>
        <taxon>Metazoa</taxon>
        <taxon>Porifera</taxon>
        <taxon>Demospongiae</taxon>
        <taxon>Heteroscleromorpha</taxon>
        <taxon>Tetractinellida</taxon>
        <taxon>Astrophorina</taxon>
        <taxon>Geodiidae</taxon>
        <taxon>Geodia</taxon>
    </lineage>
</organism>
<dbReference type="InterPro" id="IPR017896">
    <property type="entry name" value="4Fe4S_Fe-S-bd"/>
</dbReference>
<dbReference type="GO" id="GO:0051539">
    <property type="term" value="F:4 iron, 4 sulfur cluster binding"/>
    <property type="evidence" value="ECO:0007669"/>
    <property type="project" value="UniProtKB-KW"/>
</dbReference>
<keyword evidence="11" id="KW-1185">Reference proteome</keyword>
<protein>
    <submittedName>
        <fullName evidence="10">Epoxyqueuosine reductase</fullName>
    </submittedName>
</protein>
<dbReference type="InterPro" id="IPR016024">
    <property type="entry name" value="ARM-type_fold"/>
</dbReference>
<keyword evidence="4" id="KW-0479">Metal-binding</keyword>
<keyword evidence="3" id="KW-0819">tRNA processing</keyword>
<proteinExistence type="predicted"/>
<dbReference type="PANTHER" id="PTHR30002:SF4">
    <property type="entry name" value="EPOXYQUEUOSINE REDUCTASE"/>
    <property type="match status" value="1"/>
</dbReference>
<dbReference type="Gene3D" id="3.30.70.20">
    <property type="match status" value="1"/>
</dbReference>
<dbReference type="Pfam" id="PF08331">
    <property type="entry name" value="QueG_DUF1730"/>
    <property type="match status" value="1"/>
</dbReference>
<evidence type="ECO:0000313" key="11">
    <source>
        <dbReference type="Proteomes" id="UP001174909"/>
    </source>
</evidence>
<keyword evidence="5" id="KW-0671">Queuosine biosynthesis</keyword>
<dbReference type="SMART" id="SM00567">
    <property type="entry name" value="EZ_HEAT"/>
    <property type="match status" value="2"/>
</dbReference>
<dbReference type="PROSITE" id="PS51379">
    <property type="entry name" value="4FE4S_FER_2"/>
    <property type="match status" value="1"/>
</dbReference>
<dbReference type="GO" id="GO:0046872">
    <property type="term" value="F:metal ion binding"/>
    <property type="evidence" value="ECO:0007669"/>
    <property type="project" value="UniProtKB-KW"/>
</dbReference>
<dbReference type="PANTHER" id="PTHR30002">
    <property type="entry name" value="EPOXYQUEUOSINE REDUCTASE"/>
    <property type="match status" value="1"/>
</dbReference>
<evidence type="ECO:0000256" key="4">
    <source>
        <dbReference type="ARBA" id="ARBA00022723"/>
    </source>
</evidence>
<dbReference type="AlphaFoldDB" id="A0AA35WQ74"/>
<reference evidence="10" key="1">
    <citation type="submission" date="2023-03" db="EMBL/GenBank/DDBJ databases">
        <authorList>
            <person name="Steffen K."/>
            <person name="Cardenas P."/>
        </authorList>
    </citation>
    <scope>NUCLEOTIDE SEQUENCE</scope>
</reference>
<evidence type="ECO:0000313" key="10">
    <source>
        <dbReference type="EMBL" id="CAI8022272.1"/>
    </source>
</evidence>
<dbReference type="GO" id="GO:0008616">
    <property type="term" value="P:tRNA queuosine(34) biosynthetic process"/>
    <property type="evidence" value="ECO:0007669"/>
    <property type="project" value="UniProtKB-KW"/>
</dbReference>
<dbReference type="Gene3D" id="1.25.10.10">
    <property type="entry name" value="Leucine-rich Repeat Variant"/>
    <property type="match status" value="1"/>
</dbReference>
<dbReference type="SUPFAM" id="SSF48371">
    <property type="entry name" value="ARM repeat"/>
    <property type="match status" value="1"/>
</dbReference>
<dbReference type="Pfam" id="PF13484">
    <property type="entry name" value="Fer4_16"/>
    <property type="match status" value="1"/>
</dbReference>
<gene>
    <name evidence="10" type="ORF">GBAR_LOCUS13096</name>
</gene>
<feature type="domain" description="4Fe-4S ferredoxin-type" evidence="9">
    <location>
        <begin position="192"/>
        <end position="221"/>
    </location>
</feature>
<evidence type="ECO:0000256" key="3">
    <source>
        <dbReference type="ARBA" id="ARBA00022694"/>
    </source>
</evidence>
<dbReference type="FunFam" id="3.30.70.20:FF:000017">
    <property type="entry name" value="Epoxyqueuosine reductase"/>
    <property type="match status" value="1"/>
</dbReference>
<dbReference type="InterPro" id="IPR004453">
    <property type="entry name" value="QueG"/>
</dbReference>
<dbReference type="Proteomes" id="UP001174909">
    <property type="component" value="Unassembled WGS sequence"/>
</dbReference>
<name>A0AA35WQ74_GEOBA</name>
<accession>A0AA35WQ74</accession>
<evidence type="ECO:0000256" key="6">
    <source>
        <dbReference type="ARBA" id="ARBA00023002"/>
    </source>
</evidence>
<keyword evidence="8" id="KW-0411">Iron-sulfur</keyword>
<keyword evidence="1" id="KW-0004">4Fe-4S</keyword>
<dbReference type="NCBIfam" id="TIGR00276">
    <property type="entry name" value="tRNA epoxyqueuosine(34) reductase QueG"/>
    <property type="match status" value="1"/>
</dbReference>
<evidence type="ECO:0000256" key="2">
    <source>
        <dbReference type="ARBA" id="ARBA00022490"/>
    </source>
</evidence>
<dbReference type="InterPro" id="IPR011989">
    <property type="entry name" value="ARM-like"/>
</dbReference>
<evidence type="ECO:0000259" key="9">
    <source>
        <dbReference type="PROSITE" id="PS51379"/>
    </source>
</evidence>
<dbReference type="PROSITE" id="PS00198">
    <property type="entry name" value="4FE4S_FER_1"/>
    <property type="match status" value="1"/>
</dbReference>
<dbReference type="SUPFAM" id="SSF46548">
    <property type="entry name" value="alpha-helical ferredoxin"/>
    <property type="match status" value="1"/>
</dbReference>
<evidence type="ECO:0000256" key="7">
    <source>
        <dbReference type="ARBA" id="ARBA00023004"/>
    </source>
</evidence>
<dbReference type="GO" id="GO:0052693">
    <property type="term" value="F:epoxyqueuosine reductase activity"/>
    <property type="evidence" value="ECO:0007669"/>
    <property type="project" value="TreeGrafter"/>
</dbReference>